<evidence type="ECO:0000256" key="6">
    <source>
        <dbReference type="ARBA" id="ARBA00023136"/>
    </source>
</evidence>
<name>A0A6M2DYP6_XENCH</name>
<protein>
    <recommendedName>
        <fullName evidence="7">Sodium/potassium-transporting ATPase subunit beta-1-interacting protein</fullName>
        <shortName evidence="7">Na(+)/K(+)-transporting ATPase subunit beta-1-interacting protein</shortName>
    </recommendedName>
</protein>
<dbReference type="GO" id="GO:0002028">
    <property type="term" value="P:regulation of sodium ion transport"/>
    <property type="evidence" value="ECO:0007669"/>
    <property type="project" value="UniProtKB-UniRule"/>
</dbReference>
<dbReference type="InterPro" id="IPR008516">
    <property type="entry name" value="Na/K-Atpase_Interacting"/>
</dbReference>
<dbReference type="PANTHER" id="PTHR13084">
    <property type="entry name" value="T-CELL LYMPHOMA BREAKPOINT-ASSOCIATED TARGET 1-RELATED"/>
    <property type="match status" value="1"/>
</dbReference>
<evidence type="ECO:0000256" key="3">
    <source>
        <dbReference type="ARBA" id="ARBA00022475"/>
    </source>
</evidence>
<dbReference type="PANTHER" id="PTHR13084:SF6">
    <property type="entry name" value="SODIUM_POTASSIUM-TRANSPORTING ATPASE SUBUNIT BETA-1-INTERACTING PROTEIN"/>
    <property type="match status" value="1"/>
</dbReference>
<sequence length="310" mass="35273">MWTPILLNFFNIIFVIFGFFGGFQYRPKYIISYTVWNVLWLAWNCFIICFYLSVGLLDKESSILNLGTGSVSWWEAYGPGCKAVFSPDEIDPTRQYRPTSITDCLIQYEYVEICQAAIQCLLACLGFISGVCLSRIFIEDDDRFDFLAGDGKSPRHLALQPMYVSYTSLTQQSTSKRSSLSRHHQHQNETKSQTRNVLNDLSGVRRQQDAYSLNSLGSETTLPSTFSSVNKYYKKPVYKTDSCETTSVLPRSKQRLVRADQIRSSMADVGAHNAICRSKSHERLTRRTKKSETGSVRPKSLCGRSNFLDS</sequence>
<evidence type="ECO:0000256" key="8">
    <source>
        <dbReference type="SAM" id="MobiDB-lite"/>
    </source>
</evidence>
<keyword evidence="6 7" id="KW-0472">Membrane</keyword>
<organism evidence="9">
    <name type="scientific">Xenopsylla cheopis</name>
    <name type="common">Oriental rat flea</name>
    <name type="synonym">Pulex cheopis</name>
    <dbReference type="NCBI Taxonomy" id="163159"/>
    <lineage>
        <taxon>Eukaryota</taxon>
        <taxon>Metazoa</taxon>
        <taxon>Ecdysozoa</taxon>
        <taxon>Arthropoda</taxon>
        <taxon>Hexapoda</taxon>
        <taxon>Insecta</taxon>
        <taxon>Pterygota</taxon>
        <taxon>Neoptera</taxon>
        <taxon>Endopterygota</taxon>
        <taxon>Siphonaptera</taxon>
        <taxon>Pulicidae</taxon>
        <taxon>Xenopsyllinae</taxon>
        <taxon>Xenopsylla</taxon>
    </lineage>
</organism>
<comment type="similarity">
    <text evidence="2 7">Belongs to the NKAIN family.</text>
</comment>
<feature type="region of interest" description="Disordered" evidence="8">
    <location>
        <begin position="174"/>
        <end position="197"/>
    </location>
</feature>
<evidence type="ECO:0000256" key="2">
    <source>
        <dbReference type="ARBA" id="ARBA00006364"/>
    </source>
</evidence>
<dbReference type="GO" id="GO:0005886">
    <property type="term" value="C:plasma membrane"/>
    <property type="evidence" value="ECO:0007669"/>
    <property type="project" value="UniProtKB-SubCell"/>
</dbReference>
<evidence type="ECO:0000256" key="5">
    <source>
        <dbReference type="ARBA" id="ARBA00022989"/>
    </source>
</evidence>
<dbReference type="AlphaFoldDB" id="A0A6M2DYP6"/>
<feature type="transmembrane region" description="Helical" evidence="7">
    <location>
        <begin position="6"/>
        <end position="23"/>
    </location>
</feature>
<proteinExistence type="inferred from homology"/>
<evidence type="ECO:0000256" key="1">
    <source>
        <dbReference type="ARBA" id="ARBA00004651"/>
    </source>
</evidence>
<comment type="caution">
    <text evidence="7">Lacks conserved residue(s) required for the propagation of feature annotation.</text>
</comment>
<keyword evidence="4 7" id="KW-0812">Transmembrane</keyword>
<feature type="transmembrane region" description="Helical" evidence="7">
    <location>
        <begin position="35"/>
        <end position="57"/>
    </location>
</feature>
<dbReference type="Pfam" id="PF05640">
    <property type="entry name" value="NKAIN"/>
    <property type="match status" value="1"/>
</dbReference>
<evidence type="ECO:0000256" key="4">
    <source>
        <dbReference type="ARBA" id="ARBA00022692"/>
    </source>
</evidence>
<dbReference type="EMBL" id="GIIL01007730">
    <property type="protein sequence ID" value="NOV51456.1"/>
    <property type="molecule type" value="Transcribed_RNA"/>
</dbReference>
<accession>A0A6M2DYP6</accession>
<evidence type="ECO:0000256" key="7">
    <source>
        <dbReference type="RuleBase" id="RU368041"/>
    </source>
</evidence>
<feature type="region of interest" description="Disordered" evidence="8">
    <location>
        <begin position="279"/>
        <end position="299"/>
    </location>
</feature>
<keyword evidence="5 7" id="KW-1133">Transmembrane helix</keyword>
<keyword evidence="3 7" id="KW-1003">Cell membrane</keyword>
<comment type="subcellular location">
    <subcellularLocation>
        <location evidence="1 7">Cell membrane</location>
        <topology evidence="1 7">Multi-pass membrane protein</topology>
    </subcellularLocation>
</comment>
<evidence type="ECO:0000313" key="9">
    <source>
        <dbReference type="EMBL" id="NOV51456.1"/>
    </source>
</evidence>
<reference evidence="9" key="1">
    <citation type="submission" date="2020-03" db="EMBL/GenBank/DDBJ databases">
        <title>Transcriptomic Profiling of the Digestive Tract of the Rat Flea, Xenopsylla cheopis, Following Blood Feeding and Infection with Yersinia pestis.</title>
        <authorList>
            <person name="Bland D.M."/>
            <person name="Martens C.A."/>
            <person name="Virtaneva K."/>
            <person name="Kanakabandi K."/>
            <person name="Long D."/>
            <person name="Rosenke R."/>
            <person name="Saturday G.A."/>
            <person name="Hoyt F.H."/>
            <person name="Bruno D.P."/>
            <person name="Ribeiro J.M.C."/>
            <person name="Hinnebusch J."/>
        </authorList>
    </citation>
    <scope>NUCLEOTIDE SEQUENCE</scope>
</reference>